<reference evidence="3 4" key="1">
    <citation type="submission" date="2020-10" db="EMBL/GenBank/DDBJ databases">
        <authorList>
            <person name="Peeters C."/>
        </authorList>
    </citation>
    <scope>NUCLEOTIDE SEQUENCE [LARGE SCALE GENOMIC DNA]</scope>
    <source>
        <strain evidence="3 4">LMG 28140</strain>
    </source>
</reference>
<dbReference type="Proteomes" id="UP000598032">
    <property type="component" value="Unassembled WGS sequence"/>
</dbReference>
<evidence type="ECO:0000256" key="1">
    <source>
        <dbReference type="SAM" id="MobiDB-lite"/>
    </source>
</evidence>
<comment type="caution">
    <text evidence="3">The sequence shown here is derived from an EMBL/GenBank/DDBJ whole genome shotgun (WGS) entry which is preliminary data.</text>
</comment>
<dbReference type="RefSeq" id="WP_201643135.1">
    <property type="nucleotide sequence ID" value="NZ_CAJHCP010000006.1"/>
</dbReference>
<protein>
    <recommendedName>
        <fullName evidence="5">Lipoprotein</fullName>
    </recommendedName>
</protein>
<accession>A0ABN7HTI8</accession>
<evidence type="ECO:0000256" key="2">
    <source>
        <dbReference type="SAM" id="SignalP"/>
    </source>
</evidence>
<evidence type="ECO:0000313" key="3">
    <source>
        <dbReference type="EMBL" id="CAD6536498.1"/>
    </source>
</evidence>
<feature type="chain" id="PRO_5045155361" description="Lipoprotein" evidence="2">
    <location>
        <begin position="32"/>
        <end position="136"/>
    </location>
</feature>
<keyword evidence="2" id="KW-0732">Signal</keyword>
<evidence type="ECO:0008006" key="5">
    <source>
        <dbReference type="Google" id="ProtNLM"/>
    </source>
</evidence>
<sequence>MSRPVSSTRHALSRHRVRLFSVLLTVVAASAALGGCQIDPPGPSPILSRLPADQPDTVGTANAPPQLTPEELARYDAIDRQVLFEQDQAIAAENAAQAWSRYYSPPVSVWGGYSSGGWGRGWGSGIGVGFGPNWGW</sequence>
<proteinExistence type="predicted"/>
<feature type="signal peptide" evidence="2">
    <location>
        <begin position="1"/>
        <end position="31"/>
    </location>
</feature>
<feature type="region of interest" description="Disordered" evidence="1">
    <location>
        <begin position="43"/>
        <end position="66"/>
    </location>
</feature>
<gene>
    <name evidence="3" type="ORF">LMG28140_03062</name>
</gene>
<evidence type="ECO:0000313" key="4">
    <source>
        <dbReference type="Proteomes" id="UP000598032"/>
    </source>
</evidence>
<keyword evidence="4" id="KW-1185">Reference proteome</keyword>
<name>A0ABN7HTI8_9BURK</name>
<dbReference type="EMBL" id="CAJHCP010000006">
    <property type="protein sequence ID" value="CAD6536498.1"/>
    <property type="molecule type" value="Genomic_DNA"/>
</dbReference>
<organism evidence="3 4">
    <name type="scientific">Paraburkholderia metrosideri</name>
    <dbReference type="NCBI Taxonomy" id="580937"/>
    <lineage>
        <taxon>Bacteria</taxon>
        <taxon>Pseudomonadati</taxon>
        <taxon>Pseudomonadota</taxon>
        <taxon>Betaproteobacteria</taxon>
        <taxon>Burkholderiales</taxon>
        <taxon>Burkholderiaceae</taxon>
        <taxon>Paraburkholderia</taxon>
    </lineage>
</organism>